<dbReference type="OrthoDB" id="8610787at2"/>
<dbReference type="RefSeq" id="WP_157066600.1">
    <property type="nucleotide sequence ID" value="NZ_LMTR01000028.1"/>
</dbReference>
<dbReference type="PATRIC" id="fig|121290.4.peg.3507"/>
<organism evidence="1 2">
    <name type="scientific">Hyphomicrobium sulfonivorans</name>
    <dbReference type="NCBI Taxonomy" id="121290"/>
    <lineage>
        <taxon>Bacteria</taxon>
        <taxon>Pseudomonadati</taxon>
        <taxon>Pseudomonadota</taxon>
        <taxon>Alphaproteobacteria</taxon>
        <taxon>Hyphomicrobiales</taxon>
        <taxon>Hyphomicrobiaceae</taxon>
        <taxon>Hyphomicrobium</taxon>
    </lineage>
</organism>
<sequence length="101" mass="11084">MQAAENTEKFLSSVHVVERLQYEGQDPLWHPSSWREVTLSTGQGAKAGVMGATKARREAWLEDWERLVLANAQAGLPVGMDRWRPDVPVATVEAGEARAAG</sequence>
<name>A0A120CXD3_HYPSL</name>
<dbReference type="AlphaFoldDB" id="A0A120CXD3"/>
<dbReference type="STRING" id="121290.APY04_0813"/>
<protein>
    <submittedName>
        <fullName evidence="1">Uncharacterized protein</fullName>
    </submittedName>
</protein>
<dbReference type="Proteomes" id="UP000059074">
    <property type="component" value="Unassembled WGS sequence"/>
</dbReference>
<evidence type="ECO:0000313" key="1">
    <source>
        <dbReference type="EMBL" id="KWT70752.1"/>
    </source>
</evidence>
<proteinExistence type="predicted"/>
<reference evidence="1 2" key="1">
    <citation type="submission" date="2015-10" db="EMBL/GenBank/DDBJ databases">
        <title>Transcriptomic analysis of a linuron degrading triple-species bacterial consortium.</title>
        <authorList>
            <person name="Albers P."/>
        </authorList>
    </citation>
    <scope>NUCLEOTIDE SEQUENCE [LARGE SCALE GENOMIC DNA]</scope>
    <source>
        <strain evidence="1 2">WDL6</strain>
    </source>
</reference>
<accession>A0A120CXD3</accession>
<dbReference type="EMBL" id="LMTR01000028">
    <property type="protein sequence ID" value="KWT70752.1"/>
    <property type="molecule type" value="Genomic_DNA"/>
</dbReference>
<keyword evidence="2" id="KW-1185">Reference proteome</keyword>
<gene>
    <name evidence="1" type="ORF">APY04_0813</name>
</gene>
<comment type="caution">
    <text evidence="1">The sequence shown here is derived from an EMBL/GenBank/DDBJ whole genome shotgun (WGS) entry which is preliminary data.</text>
</comment>
<evidence type="ECO:0000313" key="2">
    <source>
        <dbReference type="Proteomes" id="UP000059074"/>
    </source>
</evidence>